<gene>
    <name evidence="1" type="ORF">QAD02_010639</name>
</gene>
<evidence type="ECO:0000313" key="1">
    <source>
        <dbReference type="EMBL" id="KAJ8674853.1"/>
    </source>
</evidence>
<name>A0ACC2NVF8_9HYME</name>
<sequence>MLNRCVRTPFDLLKSNLVEKNMERQVKNYSGHRNLTFAVNDEVWVRDFRMPSKPTWVKAKVVECLGARNYICQTLDDNLKWKRHLDQIRKAQNLYDPENKFFYDESLYKPNSSQTRGGGDSRLGENVDSIPKEPPSIRNEGGLPEARTSQEKNTAGTTQIVENESDNVKPKTANNLDVNLRPKRDVKKPVKLDL</sequence>
<organism evidence="1 2">
    <name type="scientific">Eretmocerus hayati</name>
    <dbReference type="NCBI Taxonomy" id="131215"/>
    <lineage>
        <taxon>Eukaryota</taxon>
        <taxon>Metazoa</taxon>
        <taxon>Ecdysozoa</taxon>
        <taxon>Arthropoda</taxon>
        <taxon>Hexapoda</taxon>
        <taxon>Insecta</taxon>
        <taxon>Pterygota</taxon>
        <taxon>Neoptera</taxon>
        <taxon>Endopterygota</taxon>
        <taxon>Hymenoptera</taxon>
        <taxon>Apocrita</taxon>
        <taxon>Proctotrupomorpha</taxon>
        <taxon>Chalcidoidea</taxon>
        <taxon>Aphelinidae</taxon>
        <taxon>Aphelininae</taxon>
        <taxon>Eretmocerus</taxon>
    </lineage>
</organism>
<protein>
    <submittedName>
        <fullName evidence="1">Uncharacterized protein</fullName>
    </submittedName>
</protein>
<evidence type="ECO:0000313" key="2">
    <source>
        <dbReference type="Proteomes" id="UP001239111"/>
    </source>
</evidence>
<accession>A0ACC2NVF8</accession>
<reference evidence="1" key="1">
    <citation type="submission" date="2023-04" db="EMBL/GenBank/DDBJ databases">
        <title>A chromosome-level genome assembly of the parasitoid wasp Eretmocerus hayati.</title>
        <authorList>
            <person name="Zhong Y."/>
            <person name="Liu S."/>
            <person name="Liu Y."/>
        </authorList>
    </citation>
    <scope>NUCLEOTIDE SEQUENCE</scope>
    <source>
        <strain evidence="1">ZJU_SS_LIU_2023</strain>
    </source>
</reference>
<dbReference type="EMBL" id="CM056742">
    <property type="protein sequence ID" value="KAJ8674853.1"/>
    <property type="molecule type" value="Genomic_DNA"/>
</dbReference>
<comment type="caution">
    <text evidence="1">The sequence shown here is derived from an EMBL/GenBank/DDBJ whole genome shotgun (WGS) entry which is preliminary data.</text>
</comment>
<keyword evidence="2" id="KW-1185">Reference proteome</keyword>
<proteinExistence type="predicted"/>
<dbReference type="Proteomes" id="UP001239111">
    <property type="component" value="Chromosome 2"/>
</dbReference>